<dbReference type="Proteomes" id="UP000247702">
    <property type="component" value="Unassembled WGS sequence"/>
</dbReference>
<dbReference type="EMBL" id="BEXD01003941">
    <property type="protein sequence ID" value="GBC04345.1"/>
    <property type="molecule type" value="Genomic_DNA"/>
</dbReference>
<feature type="transmembrane region" description="Helical" evidence="1">
    <location>
        <begin position="15"/>
        <end position="37"/>
    </location>
</feature>
<protein>
    <submittedName>
        <fullName evidence="2">Uncharacterized protein</fullName>
    </submittedName>
</protein>
<sequence length="401" mass="45176">MESVEREDGSRRFRIIRYIIGGLLTLIYVTYVSYLTYGIATDKLTLKVEQNFLDQVDVPDMKICGTTQEMTILRCDLIMKNDKNNKIDYCSDYISPTTTNLGDRRECCYTFKANKTIKYANPDKHIDGLKRIGFYFYENKTAAEEKVIGIASLSIQLLSPDFDPFVHPEKAVSDMDKATQSELELQWNFIAGMSNYAALVKFKTSVYNAILPSDASATIGFEPNYHTTLKIESLTDYFPFNSNPYNLPNGTTGYFSVAAGSFIQESMTEQRSSTILSAIESAGGALGVIGGIAVLLRYSYNLIKVKSLNVSAVDVENPEAKAEIRNLSSDQLNLNQNEQAKLIRTSNIFTVDDEDPEEAKAEIRKLSPDRLNLNQNERAKLIEHELSEIKSVIKRYLLEHC</sequence>
<accession>A0A2Z6S0T8</accession>
<gene>
    <name evidence="3" type="ORF">RCL2_001861800</name>
    <name evidence="2" type="ORF">RclHR1_05630002</name>
</gene>
<proteinExistence type="predicted"/>
<reference evidence="3" key="2">
    <citation type="submission" date="2019-10" db="EMBL/GenBank/DDBJ databases">
        <title>Conservation and host-specific expression of non-tandemly repeated heterogenous ribosome RNA gene in arbuscular mycorrhizal fungi.</title>
        <authorList>
            <person name="Maeda T."/>
            <person name="Kobayashi Y."/>
            <person name="Nakagawa T."/>
            <person name="Ezawa T."/>
            <person name="Yamaguchi K."/>
            <person name="Bino T."/>
            <person name="Nishimoto Y."/>
            <person name="Shigenobu S."/>
            <person name="Kawaguchi M."/>
        </authorList>
    </citation>
    <scope>NUCLEOTIDE SEQUENCE</scope>
    <source>
        <strain evidence="3">HR1</strain>
    </source>
</reference>
<evidence type="ECO:0000313" key="2">
    <source>
        <dbReference type="EMBL" id="GBC04345.1"/>
    </source>
</evidence>
<organism evidence="2 4">
    <name type="scientific">Rhizophagus clarus</name>
    <dbReference type="NCBI Taxonomy" id="94130"/>
    <lineage>
        <taxon>Eukaryota</taxon>
        <taxon>Fungi</taxon>
        <taxon>Fungi incertae sedis</taxon>
        <taxon>Mucoromycota</taxon>
        <taxon>Glomeromycotina</taxon>
        <taxon>Glomeromycetes</taxon>
        <taxon>Glomerales</taxon>
        <taxon>Glomeraceae</taxon>
        <taxon>Rhizophagus</taxon>
    </lineage>
</organism>
<comment type="caution">
    <text evidence="2">The sequence shown here is derived from an EMBL/GenBank/DDBJ whole genome shotgun (WGS) entry which is preliminary data.</text>
</comment>
<dbReference type="AlphaFoldDB" id="A0A2Z6S0T8"/>
<keyword evidence="1" id="KW-1133">Transmembrane helix</keyword>
<evidence type="ECO:0000313" key="4">
    <source>
        <dbReference type="Proteomes" id="UP000247702"/>
    </source>
</evidence>
<dbReference type="OrthoDB" id="2339353at2759"/>
<name>A0A2Z6S0T8_9GLOM</name>
<reference evidence="2 4" key="1">
    <citation type="submission" date="2017-11" db="EMBL/GenBank/DDBJ databases">
        <title>The genome of Rhizophagus clarus HR1 reveals common genetic basis of auxotrophy among arbuscular mycorrhizal fungi.</title>
        <authorList>
            <person name="Kobayashi Y."/>
        </authorList>
    </citation>
    <scope>NUCLEOTIDE SEQUENCE [LARGE SCALE GENOMIC DNA]</scope>
    <source>
        <strain evidence="2 4">HR1</strain>
    </source>
</reference>
<evidence type="ECO:0000256" key="1">
    <source>
        <dbReference type="SAM" id="Phobius"/>
    </source>
</evidence>
<keyword evidence="1" id="KW-0812">Transmembrane</keyword>
<dbReference type="EMBL" id="BLAL01000206">
    <property type="protein sequence ID" value="GES91816.1"/>
    <property type="molecule type" value="Genomic_DNA"/>
</dbReference>
<dbReference type="Proteomes" id="UP000615446">
    <property type="component" value="Unassembled WGS sequence"/>
</dbReference>
<keyword evidence="4" id="KW-1185">Reference proteome</keyword>
<keyword evidence="1" id="KW-0472">Membrane</keyword>
<evidence type="ECO:0000313" key="3">
    <source>
        <dbReference type="EMBL" id="GES91816.1"/>
    </source>
</evidence>